<dbReference type="SUPFAM" id="SSF54495">
    <property type="entry name" value="UBC-like"/>
    <property type="match status" value="1"/>
</dbReference>
<dbReference type="Proteomes" id="UP000694383">
    <property type="component" value="Unplaced"/>
</dbReference>
<dbReference type="InterPro" id="IPR008883">
    <property type="entry name" value="UEV_N"/>
</dbReference>
<sequence length="81" mass="9232">MVQIEASDGSLTHPLFKWRGVSAILYKFRDLAVEELEKVNRIYPDMQVSTATFTFSDSTQKDLLKITGVIPVKYEGKPRLL</sequence>
<organism evidence="2 3">
    <name type="scientific">Oryzias sinensis</name>
    <name type="common">Chinese medaka</name>
    <dbReference type="NCBI Taxonomy" id="183150"/>
    <lineage>
        <taxon>Eukaryota</taxon>
        <taxon>Metazoa</taxon>
        <taxon>Chordata</taxon>
        <taxon>Craniata</taxon>
        <taxon>Vertebrata</taxon>
        <taxon>Euteleostomi</taxon>
        <taxon>Actinopterygii</taxon>
        <taxon>Neopterygii</taxon>
        <taxon>Teleostei</taxon>
        <taxon>Neoteleostei</taxon>
        <taxon>Acanthomorphata</taxon>
        <taxon>Ovalentaria</taxon>
        <taxon>Atherinomorphae</taxon>
        <taxon>Beloniformes</taxon>
        <taxon>Adrianichthyidae</taxon>
        <taxon>Oryziinae</taxon>
        <taxon>Oryzias</taxon>
    </lineage>
</organism>
<name>A0A8C7YD33_9TELE</name>
<dbReference type="Pfam" id="PF05743">
    <property type="entry name" value="UEV"/>
    <property type="match status" value="1"/>
</dbReference>
<accession>A0A8C7YD33</accession>
<dbReference type="Ensembl" id="ENSOSIT00000028354.1">
    <property type="protein sequence ID" value="ENSOSIP00000026886.1"/>
    <property type="gene ID" value="ENSOSIG00000014158.1"/>
</dbReference>
<dbReference type="GeneTree" id="ENSGT01000000216403"/>
<protein>
    <recommendedName>
        <fullName evidence="1">UEV domain-containing protein</fullName>
    </recommendedName>
</protein>
<dbReference type="CDD" id="cd11685">
    <property type="entry name" value="UEV_TSG101-like"/>
    <property type="match status" value="1"/>
</dbReference>
<evidence type="ECO:0000259" key="1">
    <source>
        <dbReference type="Pfam" id="PF05743"/>
    </source>
</evidence>
<feature type="domain" description="UEV" evidence="1">
    <location>
        <begin position="33"/>
        <end position="77"/>
    </location>
</feature>
<dbReference type="AlphaFoldDB" id="A0A8C7YD33"/>
<dbReference type="GO" id="GO:0015031">
    <property type="term" value="P:protein transport"/>
    <property type="evidence" value="ECO:0007669"/>
    <property type="project" value="InterPro"/>
</dbReference>
<evidence type="ECO:0000313" key="3">
    <source>
        <dbReference type="Proteomes" id="UP000694383"/>
    </source>
</evidence>
<evidence type="ECO:0000313" key="2">
    <source>
        <dbReference type="Ensembl" id="ENSOSIP00000026886.1"/>
    </source>
</evidence>
<reference evidence="2" key="2">
    <citation type="submission" date="2025-09" db="UniProtKB">
        <authorList>
            <consortium name="Ensembl"/>
        </authorList>
    </citation>
    <scope>IDENTIFICATION</scope>
</reference>
<keyword evidence="3" id="KW-1185">Reference proteome</keyword>
<proteinExistence type="predicted"/>
<dbReference type="Gene3D" id="3.10.110.10">
    <property type="entry name" value="Ubiquitin Conjugating Enzyme"/>
    <property type="match status" value="1"/>
</dbReference>
<reference evidence="2" key="1">
    <citation type="submission" date="2025-08" db="UniProtKB">
        <authorList>
            <consortium name="Ensembl"/>
        </authorList>
    </citation>
    <scope>IDENTIFICATION</scope>
</reference>
<dbReference type="InterPro" id="IPR016135">
    <property type="entry name" value="UBQ-conjugating_enzyme/RWD"/>
</dbReference>